<protein>
    <recommendedName>
        <fullName evidence="2">thioredoxin-dependent peroxiredoxin</fullName>
        <ecNumber evidence="2">1.11.1.24</ecNumber>
    </recommendedName>
    <alternativeName>
        <fullName evidence="10">Bacterioferritin comigratory protein</fullName>
    </alternativeName>
    <alternativeName>
        <fullName evidence="8">Thioredoxin peroxidase</fullName>
    </alternativeName>
</protein>
<dbReference type="GO" id="GO:0034599">
    <property type="term" value="P:cellular response to oxidative stress"/>
    <property type="evidence" value="ECO:0007669"/>
    <property type="project" value="TreeGrafter"/>
</dbReference>
<dbReference type="InterPro" id="IPR036249">
    <property type="entry name" value="Thioredoxin-like_sf"/>
</dbReference>
<evidence type="ECO:0000256" key="3">
    <source>
        <dbReference type="ARBA" id="ARBA00022559"/>
    </source>
</evidence>
<evidence type="ECO:0000256" key="5">
    <source>
        <dbReference type="ARBA" id="ARBA00023002"/>
    </source>
</evidence>
<dbReference type="InterPro" id="IPR050924">
    <property type="entry name" value="Peroxiredoxin_BCP/PrxQ"/>
</dbReference>
<accession>A0A845DY26</accession>
<evidence type="ECO:0000256" key="11">
    <source>
        <dbReference type="ARBA" id="ARBA00049091"/>
    </source>
</evidence>
<keyword evidence="3" id="KW-0575">Peroxidase</keyword>
<evidence type="ECO:0000256" key="10">
    <source>
        <dbReference type="ARBA" id="ARBA00041373"/>
    </source>
</evidence>
<reference evidence="14 15" key="1">
    <citation type="submission" date="2019-11" db="EMBL/GenBank/DDBJ databases">
        <title>Genome sequences of 17 halophilic strains isolated from different environments.</title>
        <authorList>
            <person name="Furrow R.E."/>
        </authorList>
    </citation>
    <scope>NUCLEOTIDE SEQUENCE [LARGE SCALE GENOMIC DNA]</scope>
    <source>
        <strain evidence="14 15">22511_23_Filter</strain>
    </source>
</reference>
<name>A0A845DY26_9BACI</name>
<dbReference type="EMBL" id="WMET01000004">
    <property type="protein sequence ID" value="MYL21355.1"/>
    <property type="molecule type" value="Genomic_DNA"/>
</dbReference>
<dbReference type="GO" id="GO:0008379">
    <property type="term" value="F:thioredoxin peroxidase activity"/>
    <property type="evidence" value="ECO:0007669"/>
    <property type="project" value="TreeGrafter"/>
</dbReference>
<keyword evidence="6" id="KW-1015">Disulfide bond</keyword>
<sequence>MTTDMRRQFDQYIEKFKQNASQDVQDKMSQAIDELEASDQGNGLSKGEKAPDFTLPDAKGGQVQLSEQLKQGPAIVTFYRGGWCPYCNMELRAYQEIMEDIHNEGAQLIAISPQTPDQSMTTQEKNDLQYHVLSDVGNKTAQQFNLVYELPDYLVDVYKDKGLNVDKHNGDESWTLPISATYIIDTDGTIVYEYTKSDYKDRAEPSEVLQELKKVTA</sequence>
<dbReference type="InterPro" id="IPR000866">
    <property type="entry name" value="AhpC/TSA"/>
</dbReference>
<dbReference type="GO" id="GO:0005737">
    <property type="term" value="C:cytoplasm"/>
    <property type="evidence" value="ECO:0007669"/>
    <property type="project" value="TreeGrafter"/>
</dbReference>
<dbReference type="CDD" id="cd02970">
    <property type="entry name" value="PRX_like2"/>
    <property type="match status" value="1"/>
</dbReference>
<feature type="region of interest" description="Disordered" evidence="12">
    <location>
        <begin position="20"/>
        <end position="54"/>
    </location>
</feature>
<dbReference type="InterPro" id="IPR013766">
    <property type="entry name" value="Thioredoxin_domain"/>
</dbReference>
<keyword evidence="7" id="KW-0676">Redox-active center</keyword>
<evidence type="ECO:0000256" key="1">
    <source>
        <dbReference type="ARBA" id="ARBA00003330"/>
    </source>
</evidence>
<evidence type="ECO:0000256" key="7">
    <source>
        <dbReference type="ARBA" id="ARBA00023284"/>
    </source>
</evidence>
<comment type="catalytic activity">
    <reaction evidence="11">
        <text>a hydroperoxide + [thioredoxin]-dithiol = an alcohol + [thioredoxin]-disulfide + H2O</text>
        <dbReference type="Rhea" id="RHEA:62620"/>
        <dbReference type="Rhea" id="RHEA-COMP:10698"/>
        <dbReference type="Rhea" id="RHEA-COMP:10700"/>
        <dbReference type="ChEBI" id="CHEBI:15377"/>
        <dbReference type="ChEBI" id="CHEBI:29950"/>
        <dbReference type="ChEBI" id="CHEBI:30879"/>
        <dbReference type="ChEBI" id="CHEBI:35924"/>
        <dbReference type="ChEBI" id="CHEBI:50058"/>
        <dbReference type="EC" id="1.11.1.24"/>
    </reaction>
</comment>
<dbReference type="PANTHER" id="PTHR42801">
    <property type="entry name" value="THIOREDOXIN-DEPENDENT PEROXIDE REDUCTASE"/>
    <property type="match status" value="1"/>
</dbReference>
<dbReference type="Proteomes" id="UP000460949">
    <property type="component" value="Unassembled WGS sequence"/>
</dbReference>
<dbReference type="OrthoDB" id="9809746at2"/>
<evidence type="ECO:0000256" key="9">
    <source>
        <dbReference type="ARBA" id="ARBA00038489"/>
    </source>
</evidence>
<proteinExistence type="inferred from homology"/>
<comment type="caution">
    <text evidence="14">The sequence shown here is derived from an EMBL/GenBank/DDBJ whole genome shotgun (WGS) entry which is preliminary data.</text>
</comment>
<organism evidence="14 15">
    <name type="scientific">Halobacillus litoralis</name>
    <dbReference type="NCBI Taxonomy" id="45668"/>
    <lineage>
        <taxon>Bacteria</taxon>
        <taxon>Bacillati</taxon>
        <taxon>Bacillota</taxon>
        <taxon>Bacilli</taxon>
        <taxon>Bacillales</taxon>
        <taxon>Bacillaceae</taxon>
        <taxon>Halobacillus</taxon>
    </lineage>
</organism>
<evidence type="ECO:0000256" key="8">
    <source>
        <dbReference type="ARBA" id="ARBA00032824"/>
    </source>
</evidence>
<dbReference type="PANTHER" id="PTHR42801:SF7">
    <property type="entry name" value="SLL1159 PROTEIN"/>
    <property type="match status" value="1"/>
</dbReference>
<evidence type="ECO:0000259" key="13">
    <source>
        <dbReference type="PROSITE" id="PS51352"/>
    </source>
</evidence>
<evidence type="ECO:0000256" key="2">
    <source>
        <dbReference type="ARBA" id="ARBA00013017"/>
    </source>
</evidence>
<dbReference type="AlphaFoldDB" id="A0A845DY26"/>
<evidence type="ECO:0000256" key="12">
    <source>
        <dbReference type="SAM" id="MobiDB-lite"/>
    </source>
</evidence>
<evidence type="ECO:0000256" key="6">
    <source>
        <dbReference type="ARBA" id="ARBA00023157"/>
    </source>
</evidence>
<evidence type="ECO:0000256" key="4">
    <source>
        <dbReference type="ARBA" id="ARBA00022862"/>
    </source>
</evidence>
<dbReference type="Pfam" id="PF00578">
    <property type="entry name" value="AhpC-TSA"/>
    <property type="match status" value="1"/>
</dbReference>
<dbReference type="Gene3D" id="3.40.30.10">
    <property type="entry name" value="Glutaredoxin"/>
    <property type="match status" value="1"/>
</dbReference>
<dbReference type="SUPFAM" id="SSF52833">
    <property type="entry name" value="Thioredoxin-like"/>
    <property type="match status" value="1"/>
</dbReference>
<dbReference type="EC" id="1.11.1.24" evidence="2"/>
<comment type="similarity">
    <text evidence="9">Belongs to the peroxiredoxin family. BCP/PrxQ subfamily.</text>
</comment>
<dbReference type="GO" id="GO:0045454">
    <property type="term" value="P:cell redox homeostasis"/>
    <property type="evidence" value="ECO:0007669"/>
    <property type="project" value="TreeGrafter"/>
</dbReference>
<keyword evidence="4" id="KW-0049">Antioxidant</keyword>
<dbReference type="PROSITE" id="PS51352">
    <property type="entry name" value="THIOREDOXIN_2"/>
    <property type="match status" value="1"/>
</dbReference>
<comment type="function">
    <text evidence="1">Thiol-specific peroxidase that catalyzes the reduction of hydrogen peroxide and organic hydroperoxides to water and alcohols, respectively. Plays a role in cell protection against oxidative stress by detoxifying peroxides and as sensor of hydrogen peroxide-mediated signaling events.</text>
</comment>
<dbReference type="RefSeq" id="WP_160838961.1">
    <property type="nucleotide sequence ID" value="NZ_JAIVAK010000003.1"/>
</dbReference>
<evidence type="ECO:0000313" key="14">
    <source>
        <dbReference type="EMBL" id="MYL21355.1"/>
    </source>
</evidence>
<evidence type="ECO:0000313" key="15">
    <source>
        <dbReference type="Proteomes" id="UP000460949"/>
    </source>
</evidence>
<gene>
    <name evidence="14" type="ORF">GLW04_15745</name>
</gene>
<feature type="domain" description="Thioredoxin" evidence="13">
    <location>
        <begin position="44"/>
        <end position="217"/>
    </location>
</feature>
<keyword evidence="5" id="KW-0560">Oxidoreductase</keyword>